<reference evidence="9 10" key="1">
    <citation type="submission" date="2014-06" db="EMBL/GenBank/DDBJ databases">
        <authorList>
            <person name="Ju J."/>
            <person name="Zhang J."/>
        </authorList>
    </citation>
    <scope>NUCLEOTIDE SEQUENCE [LARGE SCALE GENOMIC DNA]</scope>
    <source>
        <strain evidence="9 10">DsW_47</strain>
    </source>
</reference>
<dbReference type="PANTHER" id="PTHR11573">
    <property type="entry name" value="RIBONUCLEOSIDE-DIPHOSPHATE REDUCTASE LARGE CHAIN"/>
    <property type="match status" value="1"/>
</dbReference>
<evidence type="ECO:0000313" key="10">
    <source>
        <dbReference type="Proteomes" id="UP000196086"/>
    </source>
</evidence>
<dbReference type="InterPro" id="IPR039718">
    <property type="entry name" value="Rrm1"/>
</dbReference>
<evidence type="ECO:0000259" key="8">
    <source>
        <dbReference type="Pfam" id="PF02867"/>
    </source>
</evidence>
<dbReference type="AlphaFoldDB" id="A0A1Z5YSE9"/>
<evidence type="ECO:0000256" key="5">
    <source>
        <dbReference type="ARBA" id="ARBA00047754"/>
    </source>
</evidence>
<dbReference type="SUPFAM" id="SSF48168">
    <property type="entry name" value="R1 subunit of ribonucleotide reductase, N-terminal domain"/>
    <property type="match status" value="1"/>
</dbReference>
<accession>A0A1Z5YSE9</accession>
<evidence type="ECO:0000256" key="2">
    <source>
        <dbReference type="ARBA" id="ARBA00012274"/>
    </source>
</evidence>
<comment type="similarity">
    <text evidence="1 6">Belongs to the ribonucleoside diphosphate reductase large chain family.</text>
</comment>
<evidence type="ECO:0000256" key="6">
    <source>
        <dbReference type="RuleBase" id="RU003410"/>
    </source>
</evidence>
<dbReference type="Pfam" id="PF00317">
    <property type="entry name" value="Ribonuc_red_lgN"/>
    <property type="match status" value="1"/>
</dbReference>
<gene>
    <name evidence="9" type="ORF">HK14_11700</name>
</gene>
<protein>
    <recommendedName>
        <fullName evidence="2 6">Ribonucleoside-diphosphate reductase</fullName>
        <ecNumber evidence="2 6">1.17.4.1</ecNumber>
    </recommendedName>
</protein>
<dbReference type="SUPFAM" id="SSF51998">
    <property type="entry name" value="PFL-like glycyl radical enzymes"/>
    <property type="match status" value="1"/>
</dbReference>
<dbReference type="GO" id="GO:0009263">
    <property type="term" value="P:deoxyribonucleotide biosynthetic process"/>
    <property type="evidence" value="ECO:0007669"/>
    <property type="project" value="UniProtKB-KW"/>
</dbReference>
<dbReference type="CDD" id="cd01679">
    <property type="entry name" value="RNR_I"/>
    <property type="match status" value="1"/>
</dbReference>
<dbReference type="GO" id="GO:0005524">
    <property type="term" value="F:ATP binding"/>
    <property type="evidence" value="ECO:0007669"/>
    <property type="project" value="InterPro"/>
</dbReference>
<dbReference type="InterPro" id="IPR013509">
    <property type="entry name" value="RNR_lsu_N"/>
</dbReference>
<evidence type="ECO:0000256" key="3">
    <source>
        <dbReference type="ARBA" id="ARBA00023002"/>
    </source>
</evidence>
<dbReference type="InterPro" id="IPR000788">
    <property type="entry name" value="RNR_lg_C"/>
</dbReference>
<evidence type="ECO:0000256" key="4">
    <source>
        <dbReference type="ARBA" id="ARBA00023116"/>
    </source>
</evidence>
<organism evidence="9 10">
    <name type="scientific">Acetobacter cibinongensis</name>
    <dbReference type="NCBI Taxonomy" id="146475"/>
    <lineage>
        <taxon>Bacteria</taxon>
        <taxon>Pseudomonadati</taxon>
        <taxon>Pseudomonadota</taxon>
        <taxon>Alphaproteobacteria</taxon>
        <taxon>Acetobacterales</taxon>
        <taxon>Acetobacteraceae</taxon>
        <taxon>Acetobacter</taxon>
    </lineage>
</organism>
<keyword evidence="3 6" id="KW-0560">Oxidoreductase</keyword>
<dbReference type="GO" id="GO:0005971">
    <property type="term" value="C:ribonucleoside-diphosphate reductase complex"/>
    <property type="evidence" value="ECO:0007669"/>
    <property type="project" value="TreeGrafter"/>
</dbReference>
<dbReference type="Proteomes" id="UP000196086">
    <property type="component" value="Unassembled WGS sequence"/>
</dbReference>
<feature type="domain" description="Ribonucleotide reductase large subunit C-terminal" evidence="8">
    <location>
        <begin position="449"/>
        <end position="594"/>
    </location>
</feature>
<dbReference type="Pfam" id="PF02867">
    <property type="entry name" value="Ribonuc_red_lgC"/>
    <property type="match status" value="2"/>
</dbReference>
<dbReference type="NCBIfam" id="NF006577">
    <property type="entry name" value="PRK09102.1"/>
    <property type="match status" value="1"/>
</dbReference>
<sequence>MSLVDVQENESRSSDPRISGTCDMFAPEQLEDMVQLPGHYQVRVNRKRDALLTPFGKATLDNRYLLPDESYQDLFGRVASYYGADAGHAQRIYDYMSQHWFMPATPVLSNGGTTRGLPISCFLNEASDSLDGIVGLWNENVWLASRGGGIGSYWGNLRSIGENVGRNGKTSGVIPFIRVMDSLTLAISQGSLRRGSAAVYLPVWHPEIEEFVEIRRPTGGDPNRKALNLHHGILVSDAFMRAVEADEEWALLSPKDNSVIRKVSARALWIRILTARMEQGEPYIVYSDHVNNARPEHHKLAGLEVKTSNLCAEITLPTGIDHHGKQRTAVCCLSSLNLETWDEWKDSPQFIEDVMLFLDNVLQDFIDRAPAEMEKAAYAAMRERSVGMGVMGFHSFLQAKNLPFESVMAKVWNKKIFQHIREQADAASRKLADLRGACPDAAEYGVHERFSNKMAIAPTASISIIAGNASPGIEPIAANVFLQKTLSGSFTVRNRHLQKLLQQKGKDTDEVWSHITLNKGSVQALDFLTQDEKDVYKTAFELDQRWIIEHAADRQPFICQAQSINIFLPADVHKRDLHQIHYMAWKKGIKSLYYCRSLSIQRADTVSNVLTAADVLAAEDAQRAAVVVPPTAASTDYDECLSCQ</sequence>
<dbReference type="FunFam" id="3.20.70.20:FF:000034">
    <property type="entry name" value="Ribonucleoside-diphosphate reductase large chain, putative"/>
    <property type="match status" value="1"/>
</dbReference>
<dbReference type="EC" id="1.17.4.1" evidence="2 6"/>
<proteinExistence type="inferred from homology"/>
<dbReference type="GO" id="GO:0004748">
    <property type="term" value="F:ribonucleoside-diphosphate reductase activity, thioredoxin disulfide as acceptor"/>
    <property type="evidence" value="ECO:0007669"/>
    <property type="project" value="UniProtKB-EC"/>
</dbReference>
<dbReference type="EMBL" id="JOMQ01000054">
    <property type="protein sequence ID" value="OUJ01048.1"/>
    <property type="molecule type" value="Genomic_DNA"/>
</dbReference>
<dbReference type="UniPathway" id="UPA00326"/>
<evidence type="ECO:0000313" key="9">
    <source>
        <dbReference type="EMBL" id="OUJ01048.1"/>
    </source>
</evidence>
<feature type="domain" description="Ribonucleotide reductase large subunit C-terminal" evidence="8">
    <location>
        <begin position="120"/>
        <end position="439"/>
    </location>
</feature>
<dbReference type="PANTHER" id="PTHR11573:SF6">
    <property type="entry name" value="RIBONUCLEOSIDE-DIPHOSPHATE REDUCTASE LARGE SUBUNIT"/>
    <property type="match status" value="1"/>
</dbReference>
<dbReference type="InterPro" id="IPR008926">
    <property type="entry name" value="RNR_R1-su_N"/>
</dbReference>
<keyword evidence="4 6" id="KW-0215">Deoxyribonucleotide synthesis</keyword>
<dbReference type="Gene3D" id="3.20.70.20">
    <property type="match status" value="1"/>
</dbReference>
<dbReference type="RefSeq" id="WP_086651946.1">
    <property type="nucleotide sequence ID" value="NZ_JOMQ01000054.1"/>
</dbReference>
<feature type="domain" description="Ribonucleotide reductase large subunit N-terminal" evidence="7">
    <location>
        <begin position="52"/>
        <end position="116"/>
    </location>
</feature>
<dbReference type="PRINTS" id="PR01183">
    <property type="entry name" value="RIBORDTASEM1"/>
</dbReference>
<comment type="catalytic activity">
    <reaction evidence="5 6">
        <text>a 2'-deoxyribonucleoside 5'-diphosphate + [thioredoxin]-disulfide + H2O = a ribonucleoside 5'-diphosphate + [thioredoxin]-dithiol</text>
        <dbReference type="Rhea" id="RHEA:23252"/>
        <dbReference type="Rhea" id="RHEA-COMP:10698"/>
        <dbReference type="Rhea" id="RHEA-COMP:10700"/>
        <dbReference type="ChEBI" id="CHEBI:15377"/>
        <dbReference type="ChEBI" id="CHEBI:29950"/>
        <dbReference type="ChEBI" id="CHEBI:50058"/>
        <dbReference type="ChEBI" id="CHEBI:57930"/>
        <dbReference type="ChEBI" id="CHEBI:73316"/>
        <dbReference type="EC" id="1.17.4.1"/>
    </reaction>
</comment>
<comment type="function">
    <text evidence="6">Provides the precursors necessary for DNA synthesis. Catalyzes the biosynthesis of deoxyribonucleotides from the corresponding ribonucleotides.</text>
</comment>
<evidence type="ECO:0000256" key="1">
    <source>
        <dbReference type="ARBA" id="ARBA00010406"/>
    </source>
</evidence>
<comment type="caution">
    <text evidence="9">The sequence shown here is derived from an EMBL/GenBank/DDBJ whole genome shotgun (WGS) entry which is preliminary data.</text>
</comment>
<name>A0A1Z5YSE9_9PROT</name>
<dbReference type="OrthoDB" id="9762933at2"/>
<evidence type="ECO:0000259" key="7">
    <source>
        <dbReference type="Pfam" id="PF00317"/>
    </source>
</evidence>